<proteinExistence type="inferred from homology"/>
<dbReference type="PANTHER" id="PTHR18962:SF0">
    <property type="entry name" value="COILED-COIL DOMAIN-CONTAINING PROTEIN 39"/>
    <property type="match status" value="1"/>
</dbReference>
<feature type="region of interest" description="Disordered" evidence="6">
    <location>
        <begin position="331"/>
        <end position="372"/>
    </location>
</feature>
<keyword evidence="8" id="KW-1185">Reference proteome</keyword>
<evidence type="ECO:0000313" key="7">
    <source>
        <dbReference type="EMBL" id="KAG5344034.1"/>
    </source>
</evidence>
<evidence type="ECO:0000256" key="2">
    <source>
        <dbReference type="ARBA" id="ARBA00016725"/>
    </source>
</evidence>
<dbReference type="GO" id="GO:0036159">
    <property type="term" value="P:inner dynein arm assembly"/>
    <property type="evidence" value="ECO:0007669"/>
    <property type="project" value="InterPro"/>
</dbReference>
<evidence type="ECO:0000256" key="6">
    <source>
        <dbReference type="SAM" id="MobiDB-lite"/>
    </source>
</evidence>
<evidence type="ECO:0000313" key="8">
    <source>
        <dbReference type="Proteomes" id="UP000669903"/>
    </source>
</evidence>
<dbReference type="GO" id="GO:0060285">
    <property type="term" value="P:cilium-dependent cell motility"/>
    <property type="evidence" value="ECO:0007669"/>
    <property type="project" value="TreeGrafter"/>
</dbReference>
<dbReference type="PANTHER" id="PTHR18962">
    <property type="entry name" value="COILED-COIL DOMAIN-CONTAINING PROTEIN 39"/>
    <property type="match status" value="1"/>
</dbReference>
<comment type="similarity">
    <text evidence="1">Belongs to the CCDC39 family.</text>
</comment>
<protein>
    <recommendedName>
        <fullName evidence="2">Coiled-coil domain-containing protein 39</fullName>
    </recommendedName>
</protein>
<dbReference type="GO" id="GO:0005576">
    <property type="term" value="C:extracellular region"/>
    <property type="evidence" value="ECO:0007669"/>
    <property type="project" value="GOC"/>
</dbReference>
<evidence type="ECO:0000256" key="4">
    <source>
        <dbReference type="ARBA" id="ARBA00045182"/>
    </source>
</evidence>
<evidence type="ECO:0000256" key="1">
    <source>
        <dbReference type="ARBA" id="ARBA00005805"/>
    </source>
</evidence>
<name>A0A836G7K8_9HYME</name>
<comment type="caution">
    <text evidence="7">The sequence shown here is derived from an EMBL/GenBank/DDBJ whole genome shotgun (WGS) entry which is preliminary data.</text>
</comment>
<reference evidence="7" key="1">
    <citation type="submission" date="2020-03" db="EMBL/GenBank/DDBJ databases">
        <title>Relaxed selection underlies rapid genomic changes in the transitions from sociality to social parasitism in ants.</title>
        <authorList>
            <person name="Bi X."/>
        </authorList>
    </citation>
    <scope>NUCLEOTIDE SEQUENCE</scope>
    <source>
        <strain evidence="7">BGI-DK2014a</strain>
        <tissue evidence="7">Whole body</tissue>
    </source>
</reference>
<feature type="non-terminal residue" evidence="7">
    <location>
        <position position="372"/>
    </location>
</feature>
<dbReference type="Proteomes" id="UP000669903">
    <property type="component" value="Unassembled WGS sequence"/>
</dbReference>
<keyword evidence="3 5" id="KW-0175">Coiled coil</keyword>
<evidence type="ECO:0000256" key="3">
    <source>
        <dbReference type="ARBA" id="ARBA00023054"/>
    </source>
</evidence>
<dbReference type="EMBL" id="JAANIC010002714">
    <property type="protein sequence ID" value="KAG5344034.1"/>
    <property type="molecule type" value="Genomic_DNA"/>
</dbReference>
<feature type="coiled-coil region" evidence="5">
    <location>
        <begin position="145"/>
        <end position="269"/>
    </location>
</feature>
<feature type="compositionally biased region" description="Basic residues" evidence="6">
    <location>
        <begin position="361"/>
        <end position="372"/>
    </location>
</feature>
<dbReference type="GO" id="GO:0060287">
    <property type="term" value="P:epithelial cilium movement involved in determination of left/right asymmetry"/>
    <property type="evidence" value="ECO:0007669"/>
    <property type="project" value="TreeGrafter"/>
</dbReference>
<dbReference type="GO" id="GO:0005930">
    <property type="term" value="C:axoneme"/>
    <property type="evidence" value="ECO:0007669"/>
    <property type="project" value="InterPro"/>
</dbReference>
<dbReference type="InterPro" id="IPR033290">
    <property type="entry name" value="CCDC39"/>
</dbReference>
<dbReference type="AlphaFoldDB" id="A0A836G7K8"/>
<sequence>QIIFDTYIHLCSQTLKERAAEITTQKEAFAIQKRIAGNECSELRTAITDRKSRIRQLQMRYDNSVATIDTTVDGAPMNTAYLKIQSAQERYMLREQGDKLDETIRRTEQEIRSMENTLRVVNVCNDKYRDSMSTVDQDGPEWTEQNRLDEQMHNARQKLLQKQTQLQRLFDKLQKTQNDYTQLFNDIEKSKEEKENKERYLSGIEKQTTEQEEKISRANKSLRKVQKDINLYVSKRDDAVLLQQREVELRELQEQNALVLQDIAEFTIRHVEAEAYVKKLLIAKNIELPYFPSSIKSPSSTGTIDHLKSTSRISAFTSSRESISSVIKIEPQFEEPSNASRKTAKHDPTSEESLALSKRSTIAHKKQHLWKK</sequence>
<comment type="function">
    <text evidence="4">Required for assembly of dynein regulatory complex (DRC) and inner dynein arm (IDA) complexes, which are responsible for ciliary beat regulation, thereby playing a central role in motility in cilia and flagella. Probably acts together with CCDC40 to form a molecular ruler that determines the 96 nanometer (nm) repeat length and arrangements of components in cilia and flagella. Not required for outer dynein arm complexes assembly.</text>
</comment>
<evidence type="ECO:0000256" key="5">
    <source>
        <dbReference type="SAM" id="Coils"/>
    </source>
</evidence>
<organism evidence="7 8">
    <name type="scientific">Acromyrmex charruanus</name>
    <dbReference type="NCBI Taxonomy" id="2715315"/>
    <lineage>
        <taxon>Eukaryota</taxon>
        <taxon>Metazoa</taxon>
        <taxon>Ecdysozoa</taxon>
        <taxon>Arthropoda</taxon>
        <taxon>Hexapoda</taxon>
        <taxon>Insecta</taxon>
        <taxon>Pterygota</taxon>
        <taxon>Neoptera</taxon>
        <taxon>Endopterygota</taxon>
        <taxon>Hymenoptera</taxon>
        <taxon>Apocrita</taxon>
        <taxon>Aculeata</taxon>
        <taxon>Formicoidea</taxon>
        <taxon>Formicidae</taxon>
        <taxon>Myrmicinae</taxon>
        <taxon>Acromyrmex</taxon>
    </lineage>
</organism>
<accession>A0A836G7K8</accession>
<gene>
    <name evidence="7" type="primary">Ccdc39_1</name>
    <name evidence="7" type="ORF">G6Z76_0006895</name>
</gene>
<dbReference type="Pfam" id="PF24161">
    <property type="entry name" value="CCDC39"/>
    <property type="match status" value="1"/>
</dbReference>
<feature type="non-terminal residue" evidence="7">
    <location>
        <position position="1"/>
    </location>
</feature>